<dbReference type="EMBL" id="CM042891">
    <property type="protein sequence ID" value="KAI4304573.1"/>
    <property type="molecule type" value="Genomic_DNA"/>
</dbReference>
<accession>A0ACB9L6D5</accession>
<proteinExistence type="predicted"/>
<gene>
    <name evidence="1" type="ORF">MLD38_040062</name>
</gene>
<dbReference type="Proteomes" id="UP001057402">
    <property type="component" value="Chromosome 12"/>
</dbReference>
<comment type="caution">
    <text evidence="1">The sequence shown here is derived from an EMBL/GenBank/DDBJ whole genome shotgun (WGS) entry which is preliminary data.</text>
</comment>
<sequence length="293" mass="32614">MDRSRLRDRTWDWQEENGVGMAADFGTSCLWNDVTQNAEDLSYMFDETTPVKACTDMAYEVMGNGIVGETSKDVGEFSSHQVKRRRMLQFDSHATDPSLQCDELSSSFLNSVGCEINNTSGEVCSELSSWISAETVDDFPDGWLSQCLNDPDMNFSPDDVNNLEYNDVHIDVSEFWNDQPNCKNASTQPQVVRTPQKIFFKGRKSYIRTPSKLATSVAYPFAFIKPCGVRGDVTLKDINQRIRTPPPPKMKNSAENASPSYPTSAFSGKPVVGKTKIRIEGGKGSITITRTKG</sequence>
<evidence type="ECO:0000313" key="2">
    <source>
        <dbReference type="Proteomes" id="UP001057402"/>
    </source>
</evidence>
<evidence type="ECO:0000313" key="1">
    <source>
        <dbReference type="EMBL" id="KAI4304573.1"/>
    </source>
</evidence>
<protein>
    <submittedName>
        <fullName evidence="1">Uncharacterized protein</fullName>
    </submittedName>
</protein>
<reference evidence="2" key="1">
    <citation type="journal article" date="2023" name="Front. Plant Sci.">
        <title>Chromosomal-level genome assembly of Melastoma candidum provides insights into trichome evolution.</title>
        <authorList>
            <person name="Zhong Y."/>
            <person name="Wu W."/>
            <person name="Sun C."/>
            <person name="Zou P."/>
            <person name="Liu Y."/>
            <person name="Dai S."/>
            <person name="Zhou R."/>
        </authorList>
    </citation>
    <scope>NUCLEOTIDE SEQUENCE [LARGE SCALE GENOMIC DNA]</scope>
</reference>
<name>A0ACB9L6D5_9MYRT</name>
<organism evidence="1 2">
    <name type="scientific">Melastoma candidum</name>
    <dbReference type="NCBI Taxonomy" id="119954"/>
    <lineage>
        <taxon>Eukaryota</taxon>
        <taxon>Viridiplantae</taxon>
        <taxon>Streptophyta</taxon>
        <taxon>Embryophyta</taxon>
        <taxon>Tracheophyta</taxon>
        <taxon>Spermatophyta</taxon>
        <taxon>Magnoliopsida</taxon>
        <taxon>eudicotyledons</taxon>
        <taxon>Gunneridae</taxon>
        <taxon>Pentapetalae</taxon>
        <taxon>rosids</taxon>
        <taxon>malvids</taxon>
        <taxon>Myrtales</taxon>
        <taxon>Melastomataceae</taxon>
        <taxon>Melastomatoideae</taxon>
        <taxon>Melastomateae</taxon>
        <taxon>Melastoma</taxon>
    </lineage>
</organism>
<keyword evidence="2" id="KW-1185">Reference proteome</keyword>